<evidence type="ECO:0000256" key="4">
    <source>
        <dbReference type="ARBA" id="ARBA00022840"/>
    </source>
</evidence>
<evidence type="ECO:0000256" key="1">
    <source>
        <dbReference type="ARBA" id="ARBA00022448"/>
    </source>
</evidence>
<dbReference type="Gene3D" id="3.40.50.300">
    <property type="entry name" value="P-loop containing nucleotide triphosphate hydrolases"/>
    <property type="match status" value="2"/>
</dbReference>
<evidence type="ECO:0000256" key="2">
    <source>
        <dbReference type="ARBA" id="ARBA00022737"/>
    </source>
</evidence>
<organism evidence="6 7">
    <name type="scientific">Arthrobacter ramosus</name>
    <dbReference type="NCBI Taxonomy" id="1672"/>
    <lineage>
        <taxon>Bacteria</taxon>
        <taxon>Bacillati</taxon>
        <taxon>Actinomycetota</taxon>
        <taxon>Actinomycetes</taxon>
        <taxon>Micrococcales</taxon>
        <taxon>Micrococcaceae</taxon>
        <taxon>Arthrobacter</taxon>
    </lineage>
</organism>
<dbReference type="SMART" id="SM00382">
    <property type="entry name" value="AAA"/>
    <property type="match status" value="2"/>
</dbReference>
<dbReference type="CDD" id="cd03216">
    <property type="entry name" value="ABC_Carb_Monos_I"/>
    <property type="match status" value="1"/>
</dbReference>
<keyword evidence="7" id="KW-1185">Reference proteome</keyword>
<dbReference type="InterPro" id="IPR050107">
    <property type="entry name" value="ABC_carbohydrate_import_ATPase"/>
</dbReference>
<evidence type="ECO:0000259" key="5">
    <source>
        <dbReference type="PROSITE" id="PS50893"/>
    </source>
</evidence>
<evidence type="ECO:0000313" key="7">
    <source>
        <dbReference type="Proteomes" id="UP001589702"/>
    </source>
</evidence>
<feature type="domain" description="ABC transporter" evidence="5">
    <location>
        <begin position="12"/>
        <end position="248"/>
    </location>
</feature>
<accession>A0ABV5XZ23</accession>
<dbReference type="PANTHER" id="PTHR43790:SF9">
    <property type="entry name" value="GALACTOFURANOSE TRANSPORTER ATP-BINDING PROTEIN YTFR"/>
    <property type="match status" value="1"/>
</dbReference>
<protein>
    <submittedName>
        <fullName evidence="6">Sugar ABC transporter ATP-binding protein</fullName>
    </submittedName>
</protein>
<sequence length="522" mass="55839">MEPSQSDQVIAVALKAVSKTYGATRALIDVDVEIQEGTVHALIGENGAGKSTALGAIAGRVDFDGGVVEVFGEPLEAGNLRAARRNGVSAIYQELTIVPHLDAAANVFLGSVLSRFGVLSSREMRRRYVQLCAELDVRVIPAGVPVGSLSVAEQQLLEIMRSLVVEPRVILFDEPSASLAVEEREALYKAIEGLRKRGVTIVIVSHNFDEIERLADWITVFRNGRAITTSRRGEKSRAELVRAMLGEQRGDQTLGRVLMDKPVEIHSRPVETGVAPILEVVGLTVPGALENIDLEVKPGEILGIAGLVGSGRSTLLRAIAGAEPTARGTIRLAGAESPWPRTVRSARKLGIGLIPEDRKGEGLVLLRSAADNIALANLGAASSGGVIGRRKLRAMVAEAASRLNFPVARLGERSDRFSGGNQQKLLMARWLYDRPRVLLADEPTRGIDVGAKGELLETLRVMAADGIAVIMVSSELEEVLAVSDRVLVVAKGRSMGLIEPNGDQQIAMEDVLQAAFGMKEHA</sequence>
<gene>
    <name evidence="6" type="ORF">ACFFP1_10815</name>
</gene>
<dbReference type="RefSeq" id="WP_234752151.1">
    <property type="nucleotide sequence ID" value="NZ_BAAAWN010000001.1"/>
</dbReference>
<dbReference type="Proteomes" id="UP001589702">
    <property type="component" value="Unassembled WGS sequence"/>
</dbReference>
<dbReference type="InterPro" id="IPR027417">
    <property type="entry name" value="P-loop_NTPase"/>
</dbReference>
<reference evidence="6 7" key="1">
    <citation type="submission" date="2024-09" db="EMBL/GenBank/DDBJ databases">
        <authorList>
            <person name="Sun Q."/>
            <person name="Mori K."/>
        </authorList>
    </citation>
    <scope>NUCLEOTIDE SEQUENCE [LARGE SCALE GENOMIC DNA]</scope>
    <source>
        <strain evidence="6 7">JCM 1334</strain>
    </source>
</reference>
<keyword evidence="1" id="KW-0813">Transport</keyword>
<evidence type="ECO:0000313" key="6">
    <source>
        <dbReference type="EMBL" id="MFB9819990.1"/>
    </source>
</evidence>
<dbReference type="InterPro" id="IPR017871">
    <property type="entry name" value="ABC_transporter-like_CS"/>
</dbReference>
<name>A0ABV5XZ23_ARTRM</name>
<dbReference type="InterPro" id="IPR003593">
    <property type="entry name" value="AAA+_ATPase"/>
</dbReference>
<dbReference type="EMBL" id="JBHMBC010000016">
    <property type="protein sequence ID" value="MFB9819990.1"/>
    <property type="molecule type" value="Genomic_DNA"/>
</dbReference>
<dbReference type="GO" id="GO:0005524">
    <property type="term" value="F:ATP binding"/>
    <property type="evidence" value="ECO:0007669"/>
    <property type="project" value="UniProtKB-KW"/>
</dbReference>
<proteinExistence type="predicted"/>
<keyword evidence="4 6" id="KW-0067">ATP-binding</keyword>
<keyword evidence="3" id="KW-0547">Nucleotide-binding</keyword>
<dbReference type="PANTHER" id="PTHR43790">
    <property type="entry name" value="CARBOHYDRATE TRANSPORT ATP-BINDING PROTEIN MG119-RELATED"/>
    <property type="match status" value="1"/>
</dbReference>
<feature type="domain" description="ABC transporter" evidence="5">
    <location>
        <begin position="265"/>
        <end position="516"/>
    </location>
</feature>
<comment type="caution">
    <text evidence="6">The sequence shown here is derived from an EMBL/GenBank/DDBJ whole genome shotgun (WGS) entry which is preliminary data.</text>
</comment>
<dbReference type="SUPFAM" id="SSF52540">
    <property type="entry name" value="P-loop containing nucleoside triphosphate hydrolases"/>
    <property type="match status" value="2"/>
</dbReference>
<dbReference type="PROSITE" id="PS50893">
    <property type="entry name" value="ABC_TRANSPORTER_2"/>
    <property type="match status" value="2"/>
</dbReference>
<dbReference type="PROSITE" id="PS00211">
    <property type="entry name" value="ABC_TRANSPORTER_1"/>
    <property type="match status" value="1"/>
</dbReference>
<dbReference type="CDD" id="cd03215">
    <property type="entry name" value="ABC_Carb_Monos_II"/>
    <property type="match status" value="1"/>
</dbReference>
<keyword evidence="2" id="KW-0677">Repeat</keyword>
<dbReference type="Pfam" id="PF00005">
    <property type="entry name" value="ABC_tran"/>
    <property type="match status" value="2"/>
</dbReference>
<evidence type="ECO:0000256" key="3">
    <source>
        <dbReference type="ARBA" id="ARBA00022741"/>
    </source>
</evidence>
<dbReference type="InterPro" id="IPR003439">
    <property type="entry name" value="ABC_transporter-like_ATP-bd"/>
</dbReference>